<comment type="subcellular location">
    <subcellularLocation>
        <location evidence="2">Chromosome</location>
        <location evidence="2">Telomere</location>
    </subcellularLocation>
    <subcellularLocation>
        <location evidence="1 11">Nucleus</location>
    </subcellularLocation>
</comment>
<dbReference type="InterPro" id="IPR042082">
    <property type="entry name" value="CST_Stn1_wHTH1_sf"/>
</dbReference>
<evidence type="ECO:0000313" key="14">
    <source>
        <dbReference type="Ensembl" id="ENSSHAP00000020695.2"/>
    </source>
</evidence>
<keyword evidence="8 11" id="KW-0539">Nucleus</keyword>
<evidence type="ECO:0000256" key="7">
    <source>
        <dbReference type="ARBA" id="ARBA00023125"/>
    </source>
</evidence>
<reference evidence="14 15" key="1">
    <citation type="journal article" date="2011" name="Proc. Natl. Acad. Sci. U.S.A.">
        <title>Genetic diversity and population structure of the endangered marsupial Sarcophilus harrisii (Tasmanian devil).</title>
        <authorList>
            <person name="Miller W."/>
            <person name="Hayes V.M."/>
            <person name="Ratan A."/>
            <person name="Petersen D.C."/>
            <person name="Wittekindt N.E."/>
            <person name="Miller J."/>
            <person name="Walenz B."/>
            <person name="Knight J."/>
            <person name="Qi J."/>
            <person name="Zhao F."/>
            <person name="Wang Q."/>
            <person name="Bedoya-Reina O.C."/>
            <person name="Katiyar N."/>
            <person name="Tomsho L.P."/>
            <person name="Kasson L.M."/>
            <person name="Hardie R.A."/>
            <person name="Woodbridge P."/>
            <person name="Tindall E.A."/>
            <person name="Bertelsen M.F."/>
            <person name="Dixon D."/>
            <person name="Pyecroft S."/>
            <person name="Helgen K.M."/>
            <person name="Lesk A.M."/>
            <person name="Pringle T.H."/>
            <person name="Patterson N."/>
            <person name="Zhang Y."/>
            <person name="Kreiss A."/>
            <person name="Woods G.M."/>
            <person name="Jones M.E."/>
            <person name="Schuster S.C."/>
        </authorList>
    </citation>
    <scope>NUCLEOTIDE SEQUENCE [LARGE SCALE GENOMIC DNA]</scope>
</reference>
<evidence type="ECO:0000256" key="3">
    <source>
        <dbReference type="ARBA" id="ARBA00009698"/>
    </source>
</evidence>
<dbReference type="AlphaFoldDB" id="G3WZ40"/>
<accession>G3WZ40</accession>
<evidence type="ECO:0000256" key="9">
    <source>
        <dbReference type="ARBA" id="ARBA00030039"/>
    </source>
</evidence>
<dbReference type="InterPro" id="IPR036390">
    <property type="entry name" value="WH_DNA-bd_sf"/>
</dbReference>
<sequence length="383" mass="43725">MQQEPRECGEETPSLLWGLDPVFLAFARLYIKDILNIKESQQAPGLFFYNGHPIRQVDILGTVVGVRERESFYSYGVDDSTGVINCICWKSSQGTKSSTVCSSMAGGQNLTSLFRKLQESIDKKTKLEIGDVVRMRGYVRVYREQREIHASLYYKVDDPVWNVQIARMLELPDIYRKVYDQPFSNVKVAKEESVNNPGTLDLFSQTSLLSEKIQDFLVENKVHTFYQQELEAVESLMVPANQPIVDRSCSEQVNLESRPTSKAIHNIFKEAIQLLRKKGIVFQKTGDFTDLYYVTSQDKELHKKILGIIQNDCQKPRHFLLLRPPSFETSHIKNQWSNVISTIIFVLVFILPSYSGPHNLSLPGLLQWAPVGSLTEVFPPTIQ</sequence>
<dbReference type="PANTHER" id="PTHR13989:SF33">
    <property type="entry name" value="CST COMPLEX SUBUNIT STN1"/>
    <property type="match status" value="1"/>
</dbReference>
<evidence type="ECO:0000256" key="4">
    <source>
        <dbReference type="ARBA" id="ARBA00017411"/>
    </source>
</evidence>
<dbReference type="eggNOG" id="KOG3108">
    <property type="taxonomic scope" value="Eukaryota"/>
</dbReference>
<evidence type="ECO:0000313" key="15">
    <source>
        <dbReference type="Proteomes" id="UP000007648"/>
    </source>
</evidence>
<dbReference type="HOGENOM" id="CLU_063889_0_0_1"/>
<evidence type="ECO:0000256" key="6">
    <source>
        <dbReference type="ARBA" id="ARBA00022895"/>
    </source>
</evidence>
<dbReference type="SUPFAM" id="SSF50249">
    <property type="entry name" value="Nucleic acid-binding proteins"/>
    <property type="match status" value="1"/>
</dbReference>
<dbReference type="Proteomes" id="UP000007648">
    <property type="component" value="Unassembled WGS sequence"/>
</dbReference>
<reference evidence="14" key="3">
    <citation type="submission" date="2025-09" db="UniProtKB">
        <authorList>
            <consortium name="Ensembl"/>
        </authorList>
    </citation>
    <scope>IDENTIFICATION</scope>
</reference>
<keyword evidence="5 11" id="KW-0158">Chromosome</keyword>
<dbReference type="InterPro" id="IPR012340">
    <property type="entry name" value="NA-bd_OB-fold"/>
</dbReference>
<dbReference type="GeneTree" id="ENSGT00390000000909"/>
<evidence type="ECO:0000259" key="13">
    <source>
        <dbReference type="Pfam" id="PF10451"/>
    </source>
</evidence>
<evidence type="ECO:0000256" key="1">
    <source>
        <dbReference type="ARBA" id="ARBA00004123"/>
    </source>
</evidence>
<dbReference type="SUPFAM" id="SSF46785">
    <property type="entry name" value="Winged helix' DNA-binding domain"/>
    <property type="match status" value="1"/>
</dbReference>
<dbReference type="GO" id="GO:0045111">
    <property type="term" value="C:intermediate filament cytoskeleton"/>
    <property type="evidence" value="ECO:0007669"/>
    <property type="project" value="Ensembl"/>
</dbReference>
<dbReference type="InterPro" id="IPR040260">
    <property type="entry name" value="RFA2-like"/>
</dbReference>
<dbReference type="GO" id="GO:0043047">
    <property type="term" value="F:single-stranded telomeric DNA binding"/>
    <property type="evidence" value="ECO:0007669"/>
    <property type="project" value="UniProtKB-UniRule"/>
</dbReference>
<feature type="domain" description="Stn1 C-terminal" evidence="12">
    <location>
        <begin position="204"/>
        <end position="318"/>
    </location>
</feature>
<comment type="function">
    <text evidence="11">Component of the CST complex. The CST complex binds single-stranded DNA with high affinity in a sequence-independent manner, while isolated subunits bind DNA with low affinity by themselves.</text>
</comment>
<evidence type="ECO:0000256" key="5">
    <source>
        <dbReference type="ARBA" id="ARBA00022454"/>
    </source>
</evidence>
<dbReference type="InterPro" id="IPR018856">
    <property type="entry name" value="Stn1_N"/>
</dbReference>
<comment type="subunit">
    <text evidence="11">Component of the CST complex.</text>
</comment>
<dbReference type="GO" id="GO:1990879">
    <property type="term" value="C:CST complex"/>
    <property type="evidence" value="ECO:0007669"/>
    <property type="project" value="Ensembl"/>
</dbReference>
<name>G3WZ40_SARHA</name>
<dbReference type="Ensembl" id="ENSSHAT00000020861.2">
    <property type="protein sequence ID" value="ENSSHAP00000020695.2"/>
    <property type="gene ID" value="ENSSHAG00000017550.2"/>
</dbReference>
<dbReference type="FunFam" id="2.40.50.140:FF:000181">
    <property type="entry name" value="CST complex subunit STN1"/>
    <property type="match status" value="1"/>
</dbReference>
<organism evidence="14 15">
    <name type="scientific">Sarcophilus harrisii</name>
    <name type="common">Tasmanian devil</name>
    <name type="synonym">Sarcophilus laniarius</name>
    <dbReference type="NCBI Taxonomy" id="9305"/>
    <lineage>
        <taxon>Eukaryota</taxon>
        <taxon>Metazoa</taxon>
        <taxon>Chordata</taxon>
        <taxon>Craniata</taxon>
        <taxon>Vertebrata</taxon>
        <taxon>Euteleostomi</taxon>
        <taxon>Mammalia</taxon>
        <taxon>Metatheria</taxon>
        <taxon>Dasyuromorphia</taxon>
        <taxon>Dasyuridae</taxon>
        <taxon>Sarcophilus</taxon>
    </lineage>
</organism>
<keyword evidence="15" id="KW-1185">Reference proteome</keyword>
<dbReference type="GO" id="GO:0032211">
    <property type="term" value="P:negative regulation of telomere maintenance via telomerase"/>
    <property type="evidence" value="ECO:0007669"/>
    <property type="project" value="Ensembl"/>
</dbReference>
<dbReference type="FunCoup" id="G3WZ40">
    <property type="interactions" value="866"/>
</dbReference>
<dbReference type="PANTHER" id="PTHR13989">
    <property type="entry name" value="REPLICATION PROTEIN A-RELATED"/>
    <property type="match status" value="1"/>
</dbReference>
<protein>
    <recommendedName>
        <fullName evidence="4 11">CST complex subunit STN1</fullName>
    </recommendedName>
    <alternativeName>
        <fullName evidence="10 11">Oligonucleotide/oligosaccharide-binding fold-containing protein 1</fullName>
    </alternativeName>
    <alternativeName>
        <fullName evidence="9 11">Suppressor of cdc thirteen homolog</fullName>
    </alternativeName>
</protein>
<dbReference type="GO" id="GO:0045740">
    <property type="term" value="P:positive regulation of DNA replication"/>
    <property type="evidence" value="ECO:0007669"/>
    <property type="project" value="Ensembl"/>
</dbReference>
<dbReference type="GO" id="GO:0005654">
    <property type="term" value="C:nucleoplasm"/>
    <property type="evidence" value="ECO:0007669"/>
    <property type="project" value="Ensembl"/>
</dbReference>
<keyword evidence="7 11" id="KW-0238">DNA-binding</keyword>
<dbReference type="Pfam" id="PF10451">
    <property type="entry name" value="Stn1"/>
    <property type="match status" value="1"/>
</dbReference>
<gene>
    <name evidence="14" type="primary">STN1</name>
</gene>
<dbReference type="InParanoid" id="G3WZ40"/>
<proteinExistence type="inferred from homology"/>
<comment type="similarity">
    <text evidence="3">Belongs to the STN1 family.</text>
</comment>
<evidence type="ECO:0000256" key="10">
    <source>
        <dbReference type="ARBA" id="ARBA00030852"/>
    </source>
</evidence>
<evidence type="ECO:0000256" key="8">
    <source>
        <dbReference type="ARBA" id="ARBA00023242"/>
    </source>
</evidence>
<dbReference type="GO" id="GO:0016233">
    <property type="term" value="P:telomere capping"/>
    <property type="evidence" value="ECO:0007669"/>
    <property type="project" value="InterPro"/>
</dbReference>
<dbReference type="GO" id="GO:0010833">
    <property type="term" value="P:telomere maintenance via telomere lengthening"/>
    <property type="evidence" value="ECO:0007669"/>
    <property type="project" value="UniProtKB-UniRule"/>
</dbReference>
<dbReference type="STRING" id="9305.ENSSHAP00000020695"/>
<reference evidence="14" key="2">
    <citation type="submission" date="2025-08" db="UniProtKB">
        <authorList>
            <consortium name="Ensembl"/>
        </authorList>
    </citation>
    <scope>IDENTIFICATION</scope>
</reference>
<dbReference type="InterPro" id="IPR015253">
    <property type="entry name" value="CST_STN1_C"/>
</dbReference>
<dbReference type="Pfam" id="PF09170">
    <property type="entry name" value="STN1_2"/>
    <property type="match status" value="1"/>
</dbReference>
<evidence type="ECO:0000259" key="12">
    <source>
        <dbReference type="Pfam" id="PF09170"/>
    </source>
</evidence>
<dbReference type="InterPro" id="IPR014647">
    <property type="entry name" value="Stn1"/>
</dbReference>
<dbReference type="Gene3D" id="1.10.10.980">
    <property type="entry name" value="CST, Suppressor of Cdc13 homolog, complex subunit STN1, N-terminal domain"/>
    <property type="match status" value="1"/>
</dbReference>
<feature type="domain" description="CST complex subunit Stn1 N-terminal" evidence="13">
    <location>
        <begin position="45"/>
        <end position="106"/>
    </location>
</feature>
<evidence type="ECO:0000256" key="2">
    <source>
        <dbReference type="ARBA" id="ARBA00004574"/>
    </source>
</evidence>
<dbReference type="PIRSF" id="PIRSF036950">
    <property type="entry name" value="UCP036950"/>
    <property type="match status" value="1"/>
</dbReference>
<keyword evidence="6 11" id="KW-0779">Telomere</keyword>
<dbReference type="GO" id="GO:0001650">
    <property type="term" value="C:fibrillar center"/>
    <property type="evidence" value="ECO:0007669"/>
    <property type="project" value="Ensembl"/>
</dbReference>
<dbReference type="CDD" id="cd04483">
    <property type="entry name" value="hOBFC1_like"/>
    <property type="match status" value="1"/>
</dbReference>
<evidence type="ECO:0000256" key="11">
    <source>
        <dbReference type="PIRNR" id="PIRNR036950"/>
    </source>
</evidence>
<dbReference type="Gene3D" id="2.40.50.140">
    <property type="entry name" value="Nucleic acid-binding proteins"/>
    <property type="match status" value="1"/>
</dbReference>